<evidence type="ECO:0000259" key="2">
    <source>
        <dbReference type="PROSITE" id="PS51208"/>
    </source>
</evidence>
<proteinExistence type="predicted"/>
<dbReference type="SMART" id="SM00869">
    <property type="entry name" value="Autotransporter"/>
    <property type="match status" value="1"/>
</dbReference>
<dbReference type="PROSITE" id="PS51208">
    <property type="entry name" value="AUTOTRANSPORTER"/>
    <property type="match status" value="1"/>
</dbReference>
<dbReference type="Pfam" id="PF05345">
    <property type="entry name" value="He_PIG"/>
    <property type="match status" value="7"/>
</dbReference>
<dbReference type="PANTHER" id="PTHR37494:SF1">
    <property type="entry name" value="STAPHYLOCOCCUS AUREUS SURFACE PROTEIN A"/>
    <property type="match status" value="1"/>
</dbReference>
<accession>A0A178Y433</accession>
<dbReference type="RefSeq" id="WP_066876989.1">
    <property type="nucleotide sequence ID" value="NZ_LNQB01000083.1"/>
</dbReference>
<dbReference type="Pfam" id="PF17963">
    <property type="entry name" value="Big_9"/>
    <property type="match status" value="3"/>
</dbReference>
<dbReference type="InterPro" id="IPR006644">
    <property type="entry name" value="Cadg"/>
</dbReference>
<keyword evidence="4" id="KW-1185">Reference proteome</keyword>
<sequence length="1405" mass="139630">MHHTGLTHRATGRRMIVAVWTAILTLGLFVLLSQGPAAAAPSPNCGPFNVSVAHGGSITIDASMCDGPDDFGIGTLKTAPAHGTVSIDTIVTQSVTYTHFGGSDTATSDSFVFDDGLGNDVQVNVTIGAAATITISPSTLPAATVASPYSETISASGGTAPYTFAVTAGALPSGLSLSSAGTLSGTPTAGGTFNFTVTATDAGSVSGARAYTLSVAAPAMTLPSTTLADGTVGTAYSGSLNAATGGTAPYTYALTSGALPSGLALGATDGQITGTPTASGTFNFTVTATDSSTGTGPYTASNSYAITIAEAIPVANPVSATVAYGSGANPITLNITGGTAASVSVATAPLHGTAIASGTTITYQPDAGYAGADSFTYTATNGTGTSAPATVSITVSDPTLSIAAGGSLTAQIGTAYSQTFSASGGAAPYSIGVTGLPAGLAVTGTSTTSVTVSGTPSESGSFGLTVTATDSSTGTGPFSAAQPFTLTVSAPTIAISPSSGTLNLTYAAAFNQSFSASGGTAPYSFSLTGTLPTGLSFDAATATLSGTPVQAGTFAISVTAEDSSSGTGAPFSGTTNYVLQVGAPTIAIDPATLPNATAGTAYSAALSASGGVGPYGFALTAGTLPAGLTLSSAGVLSGAPTESGTFGLTVTATDANGQTGARAYSLTVGTGGLSISPTTLPAATAGVAYSQALTASGGVAPYSFSVTGGALPAGVSLSASGLLSGTPASAGSFNFDVTVTDATGGTPSTATVSYTLAVSSPTITVTPATLANGVVGQSYSQSLAASGGTAPYSFSVGAGTLPAGLSLAAGGEISGTPTAAGTYGFTVVATDAQNFTGSVTYSVTVADAVPVANPDSATAVAGQSVTIDVTANDVGAISSIEIVQDPANGSAALSGNAIAYTPEASFDGTDTLTYRALGPAGSSSAATVTIEVNPRPIPVSRRIDVVMGGTVTIDLAAGASGGPFTGASLISLSPPDAGSASLSGQQLTFTAERDFEGTATATFTLSNAFATSEPTAIYLDVSARPDPRLDPEVMGLLNAQTEATRRFATTQIENFHQRLEALHEAGGRAEEPADGVSFIPEIALSFADACRGRELAFRDGECGAGQLTPGSAPFQTALAGETAGQSAQPKATKVTIWTGGSINVGDRDGADGFEFETTGLSGGVDYRLSRDLAIGVGLGYGHDDSDVGSNGSRSKGDSYTAAIYGSYLPAENFFIDGLLGYQWLSFDSKRYVTSTGDFAFGERDGEQWFVSVSAGGLFDFYDLHLSPYARLDIARATLDAFTERGDPSTALHYGEQDITTTTGSLGVTIRYDQPTSFGIVSPELRLEYQHDFEGDSAVTMNYADIFSGPTYRGFIDGLDRDRFIIGVGANIRTDQDFAIRVEYRGMLGSEGDTDHGVLLNVSKQY</sequence>
<evidence type="ECO:0000313" key="4">
    <source>
        <dbReference type="Proteomes" id="UP000078507"/>
    </source>
</evidence>
<gene>
    <name evidence="3" type="ORF">ATB98_06830</name>
</gene>
<dbReference type="InterPro" id="IPR005546">
    <property type="entry name" value="Autotransporte_beta"/>
</dbReference>
<dbReference type="InterPro" id="IPR036709">
    <property type="entry name" value="Autotransporte_beta_dom_sf"/>
</dbReference>
<dbReference type="Gene3D" id="2.60.40.2810">
    <property type="match status" value="2"/>
</dbReference>
<dbReference type="Pfam" id="PF03797">
    <property type="entry name" value="Autotransporter"/>
    <property type="match status" value="1"/>
</dbReference>
<dbReference type="Proteomes" id="UP000078507">
    <property type="component" value="Unassembled WGS sequence"/>
</dbReference>
<feature type="chain" id="PRO_5008097513" description="Autotransporter domain-containing protein" evidence="1">
    <location>
        <begin position="40"/>
        <end position="1405"/>
    </location>
</feature>
<dbReference type="SMART" id="SM00736">
    <property type="entry name" value="CADG"/>
    <property type="match status" value="4"/>
</dbReference>
<dbReference type="GO" id="GO:0019867">
    <property type="term" value="C:outer membrane"/>
    <property type="evidence" value="ECO:0007669"/>
    <property type="project" value="InterPro"/>
</dbReference>
<feature type="signal peptide" evidence="1">
    <location>
        <begin position="1"/>
        <end position="39"/>
    </location>
</feature>
<dbReference type="NCBIfam" id="TIGR01414">
    <property type="entry name" value="autotrans_barl"/>
    <property type="match status" value="1"/>
</dbReference>
<dbReference type="InterPro" id="IPR015919">
    <property type="entry name" value="Cadherin-like_sf"/>
</dbReference>
<comment type="caution">
    <text evidence="3">The sequence shown here is derived from an EMBL/GenBank/DDBJ whole genome shotgun (WGS) entry which is preliminary data.</text>
</comment>
<dbReference type="Gene3D" id="2.60.40.10">
    <property type="entry name" value="Immunoglobulins"/>
    <property type="match status" value="7"/>
</dbReference>
<organism evidence="3 4">
    <name type="scientific">Sinorhizobium saheli</name>
    <dbReference type="NCBI Taxonomy" id="36856"/>
    <lineage>
        <taxon>Bacteria</taxon>
        <taxon>Pseudomonadati</taxon>
        <taxon>Pseudomonadota</taxon>
        <taxon>Alphaproteobacteria</taxon>
        <taxon>Hyphomicrobiales</taxon>
        <taxon>Rhizobiaceae</taxon>
        <taxon>Sinorhizobium/Ensifer group</taxon>
        <taxon>Sinorhizobium</taxon>
    </lineage>
</organism>
<dbReference type="EMBL" id="LNQB01000083">
    <property type="protein sequence ID" value="OAP42114.1"/>
    <property type="molecule type" value="Genomic_DNA"/>
</dbReference>
<protein>
    <recommendedName>
        <fullName evidence="2">Autotransporter domain-containing protein</fullName>
    </recommendedName>
</protein>
<reference evidence="3 4" key="1">
    <citation type="submission" date="2015-11" db="EMBL/GenBank/DDBJ databases">
        <title>Ensifer anhuiense sp. nov., an effective nitrogen fixation bacterium with Glycine soja.</title>
        <authorList>
            <person name="Yan H."/>
            <person name="Chen W."/>
        </authorList>
    </citation>
    <scope>NUCLEOTIDE SEQUENCE [LARGE SCALE GENOMIC DNA]</scope>
    <source>
        <strain evidence="3 4">LMG 7837</strain>
    </source>
</reference>
<dbReference type="PANTHER" id="PTHR37494">
    <property type="entry name" value="HEMAGGLUTININ"/>
    <property type="match status" value="1"/>
</dbReference>
<name>A0A178Y433_SINSA</name>
<dbReference type="Gene3D" id="2.40.128.130">
    <property type="entry name" value="Autotransporter beta-domain"/>
    <property type="match status" value="1"/>
</dbReference>
<dbReference type="GO" id="GO:0005509">
    <property type="term" value="F:calcium ion binding"/>
    <property type="evidence" value="ECO:0007669"/>
    <property type="project" value="InterPro"/>
</dbReference>
<keyword evidence="1" id="KW-0732">Signal</keyword>
<dbReference type="SUPFAM" id="SSF103515">
    <property type="entry name" value="Autotransporter"/>
    <property type="match status" value="1"/>
</dbReference>
<dbReference type="STRING" id="36856.ATB98_06830"/>
<dbReference type="OrthoDB" id="5720638at2"/>
<evidence type="ECO:0000256" key="1">
    <source>
        <dbReference type="SAM" id="SignalP"/>
    </source>
</evidence>
<dbReference type="InterPro" id="IPR013783">
    <property type="entry name" value="Ig-like_fold"/>
</dbReference>
<dbReference type="SUPFAM" id="SSF49313">
    <property type="entry name" value="Cadherin-like"/>
    <property type="match status" value="7"/>
</dbReference>
<feature type="domain" description="Autotransporter" evidence="2">
    <location>
        <begin position="1129"/>
        <end position="1405"/>
    </location>
</feature>
<dbReference type="InterPro" id="IPR006315">
    <property type="entry name" value="OM_autotransptr_brl_dom"/>
</dbReference>
<evidence type="ECO:0000313" key="3">
    <source>
        <dbReference type="EMBL" id="OAP42114.1"/>
    </source>
</evidence>